<dbReference type="Proteomes" id="UP000789920">
    <property type="component" value="Unassembled WGS sequence"/>
</dbReference>
<gene>
    <name evidence="1" type="ORF">RPERSI_LOCUS36791</name>
</gene>
<protein>
    <submittedName>
        <fullName evidence="1">7103_t:CDS:1</fullName>
    </submittedName>
</protein>
<organism evidence="1 2">
    <name type="scientific">Racocetra persica</name>
    <dbReference type="NCBI Taxonomy" id="160502"/>
    <lineage>
        <taxon>Eukaryota</taxon>
        <taxon>Fungi</taxon>
        <taxon>Fungi incertae sedis</taxon>
        <taxon>Mucoromycota</taxon>
        <taxon>Glomeromycotina</taxon>
        <taxon>Glomeromycetes</taxon>
        <taxon>Diversisporales</taxon>
        <taxon>Gigasporaceae</taxon>
        <taxon>Racocetra</taxon>
    </lineage>
</organism>
<accession>A0ACA9SZE0</accession>
<feature type="non-terminal residue" evidence="1">
    <location>
        <position position="1"/>
    </location>
</feature>
<comment type="caution">
    <text evidence="1">The sequence shown here is derived from an EMBL/GenBank/DDBJ whole genome shotgun (WGS) entry which is preliminary data.</text>
</comment>
<feature type="non-terminal residue" evidence="1">
    <location>
        <position position="50"/>
    </location>
</feature>
<evidence type="ECO:0000313" key="1">
    <source>
        <dbReference type="EMBL" id="CAG8851901.1"/>
    </source>
</evidence>
<keyword evidence="2" id="KW-1185">Reference proteome</keyword>
<dbReference type="EMBL" id="CAJVQC010178869">
    <property type="protein sequence ID" value="CAG8851901.1"/>
    <property type="molecule type" value="Genomic_DNA"/>
</dbReference>
<proteinExistence type="predicted"/>
<name>A0ACA9SZE0_9GLOM</name>
<sequence length="50" mass="6227">FTRSNINRLFTLANLWDERKENINEQKLYRELWRVARNITQKAVQLHRQD</sequence>
<evidence type="ECO:0000313" key="2">
    <source>
        <dbReference type="Proteomes" id="UP000789920"/>
    </source>
</evidence>
<reference evidence="1" key="1">
    <citation type="submission" date="2021-06" db="EMBL/GenBank/DDBJ databases">
        <authorList>
            <person name="Kallberg Y."/>
            <person name="Tangrot J."/>
            <person name="Rosling A."/>
        </authorList>
    </citation>
    <scope>NUCLEOTIDE SEQUENCE</scope>
    <source>
        <strain evidence="1">MA461A</strain>
    </source>
</reference>